<proteinExistence type="predicted"/>
<accession>A0A2G5HVX5</accession>
<evidence type="ECO:0000313" key="2">
    <source>
        <dbReference type="EMBL" id="PIA96433.1"/>
    </source>
</evidence>
<sequence length="798" mass="87388">MSSKPAIVHRPGYSRLWTEDGNDRRAPNCSEELHIQHATDFETAAAVPVATIIATPLSQTPTKVPISSSGDLSDASHHCKTSESIKRKTLNSPIAIVIILLAAFSTAFSAIFLVVGLHGPSYGKYIGKHGGLSPSKAAFLTTLDAKLVELSFATISVAFVGQVLARRAVEQQKKTGAGITLAEMNMRTWIMQPGTLLTQWQSTRYASLSMLGFVSVIAATMTLLYTSAATALVQPQPVMLWTPKQLQTLVRTQSINPDYLADGCKTPIRPIYDKEFNDSKPDLSKGTCLQVNLGSGALYDLGKFLGTWTDIVARSRSGIVSPENRPAGTTLLYDNTTIQPAWIEIAPVTQSAFSDYRINNATMALPHPGIIQAAQGPVNNLPPHSGPDVQLEIRASLRSPVLNVICVTMNTTQARPFVYSMWDGRNRTSCNETDWSSSGPGGTWPRCSSYPNNLNRYLNGTEFDDIFRWGEKYGVLRYPPIFPILPKDYNTILNDSVGFFGWGSTSIYMLGKGDPTDSRNRSTNVNMEDTNYALCGISAAITPFCSTRYNVTAGGAKLQVVCDDDDPYQYIKSARSAPSGNSTLSKDFVNIAGEWARSTTLNAGLLHGNASVGRLLTQLIVTSEHLASNLPSTAESLAVLGANLLIQSSMDSPATMFWNYTDTQIDGSYQYFNASVRMQQYKSGGTQPYEEAFTIVLIVVFAMSVLILAYFLFHRYWYTDSSEPTHLFTLALQSPASDKIAGSCATGPIGEQYNIRWQVDTDDGHYYVTPQDESISGHGSDMKKRRGWKEDVELLLRK</sequence>
<evidence type="ECO:0000313" key="4">
    <source>
        <dbReference type="Proteomes" id="UP000230605"/>
    </source>
</evidence>
<feature type="transmembrane region" description="Helical" evidence="1">
    <location>
        <begin position="205"/>
        <end position="225"/>
    </location>
</feature>
<dbReference type="EMBL" id="LKMD01000103">
    <property type="protein sequence ID" value="PIA96433.1"/>
    <property type="molecule type" value="Genomic_DNA"/>
</dbReference>
<evidence type="ECO:0000313" key="3">
    <source>
        <dbReference type="EMBL" id="WPB07119.1"/>
    </source>
</evidence>
<keyword evidence="1" id="KW-0472">Membrane</keyword>
<dbReference type="Proteomes" id="UP001302367">
    <property type="component" value="Chromosome 8"/>
</dbReference>
<dbReference type="EMBL" id="CP134191">
    <property type="protein sequence ID" value="WPB07119.1"/>
    <property type="molecule type" value="Genomic_DNA"/>
</dbReference>
<keyword evidence="5" id="KW-1185">Reference proteome</keyword>
<evidence type="ECO:0000256" key="1">
    <source>
        <dbReference type="SAM" id="Phobius"/>
    </source>
</evidence>
<feature type="transmembrane region" description="Helical" evidence="1">
    <location>
        <begin position="94"/>
        <end position="115"/>
    </location>
</feature>
<keyword evidence="1" id="KW-0812">Transmembrane</keyword>
<organism evidence="2 4">
    <name type="scientific">Cercospora beticola</name>
    <name type="common">Sugarbeet leaf spot fungus</name>
    <dbReference type="NCBI Taxonomy" id="122368"/>
    <lineage>
        <taxon>Eukaryota</taxon>
        <taxon>Fungi</taxon>
        <taxon>Dikarya</taxon>
        <taxon>Ascomycota</taxon>
        <taxon>Pezizomycotina</taxon>
        <taxon>Dothideomycetes</taxon>
        <taxon>Dothideomycetidae</taxon>
        <taxon>Mycosphaerellales</taxon>
        <taxon>Mycosphaerellaceae</taxon>
        <taxon>Cercospora</taxon>
    </lineage>
</organism>
<dbReference type="Proteomes" id="UP000230605">
    <property type="component" value="Chromosome 8"/>
</dbReference>
<reference evidence="3 5" key="2">
    <citation type="submission" date="2023-09" db="EMBL/GenBank/DDBJ databases">
        <title>Complete-Gapless Cercospora beticola genome.</title>
        <authorList>
            <person name="Wyatt N.A."/>
            <person name="Spanner R.E."/>
            <person name="Bolton M.D."/>
        </authorList>
    </citation>
    <scope>NUCLEOTIDE SEQUENCE [LARGE SCALE GENOMIC DNA]</scope>
    <source>
        <strain evidence="3">Cb09-40</strain>
    </source>
</reference>
<feature type="transmembrane region" description="Helical" evidence="1">
    <location>
        <begin position="692"/>
        <end position="713"/>
    </location>
</feature>
<name>A0A2G5HVX5_CERBT</name>
<dbReference type="AlphaFoldDB" id="A0A2G5HVX5"/>
<reference evidence="2 4" key="1">
    <citation type="submission" date="2015-10" db="EMBL/GenBank/DDBJ databases">
        <title>The cercosporin biosynthetic gene cluster was horizontally transferred to several fungal lineages and shown to be expanded in Cercospora beticola based on microsynteny with recipient genomes.</title>
        <authorList>
            <person name="De Jonge R."/>
            <person name="Ebert M.K."/>
            <person name="Suttle J.C."/>
            <person name="Jurick Ii W.M."/>
            <person name="Secor G.A."/>
            <person name="Thomma B.P."/>
            <person name="Van De Peer Y."/>
            <person name="Bolton M.D."/>
        </authorList>
    </citation>
    <scope>NUCLEOTIDE SEQUENCE [LARGE SCALE GENOMIC DNA]</scope>
    <source>
        <strain evidence="2 4">09-40</strain>
    </source>
</reference>
<evidence type="ECO:0000313" key="5">
    <source>
        <dbReference type="Proteomes" id="UP001302367"/>
    </source>
</evidence>
<protein>
    <submittedName>
        <fullName evidence="2">Uncharacterized protein</fullName>
    </submittedName>
</protein>
<feature type="transmembrane region" description="Helical" evidence="1">
    <location>
        <begin position="147"/>
        <end position="165"/>
    </location>
</feature>
<dbReference type="OrthoDB" id="4721035at2759"/>
<gene>
    <name evidence="2" type="ORF">CB0940_10402</name>
    <name evidence="3" type="ORF">RHO25_011779</name>
</gene>
<keyword evidence="1" id="KW-1133">Transmembrane helix</keyword>